<dbReference type="AlphaFoldDB" id="A0A5C6D081"/>
<dbReference type="EMBL" id="SJPS01000002">
    <property type="protein sequence ID" value="TWU28586.1"/>
    <property type="molecule type" value="Genomic_DNA"/>
</dbReference>
<accession>A0A5C6D081</accession>
<proteinExistence type="predicted"/>
<sequence>MVPATADSGRQSQTKVLTMLGCLEPRAER</sequence>
<evidence type="ECO:0000256" key="1">
    <source>
        <dbReference type="SAM" id="MobiDB-lite"/>
    </source>
</evidence>
<keyword evidence="3" id="KW-1185">Reference proteome</keyword>
<name>A0A5C6D081_9BACT</name>
<protein>
    <submittedName>
        <fullName evidence="2">Uncharacterized protein</fullName>
    </submittedName>
</protein>
<gene>
    <name evidence="2" type="ORF">Pla144_18770</name>
</gene>
<evidence type="ECO:0000313" key="2">
    <source>
        <dbReference type="EMBL" id="TWU28586.1"/>
    </source>
</evidence>
<feature type="region of interest" description="Disordered" evidence="1">
    <location>
        <begin position="1"/>
        <end position="29"/>
    </location>
</feature>
<dbReference type="Proteomes" id="UP000318437">
    <property type="component" value="Unassembled WGS sequence"/>
</dbReference>
<comment type="caution">
    <text evidence="2">The sequence shown here is derived from an EMBL/GenBank/DDBJ whole genome shotgun (WGS) entry which is preliminary data.</text>
</comment>
<evidence type="ECO:0000313" key="3">
    <source>
        <dbReference type="Proteomes" id="UP000318437"/>
    </source>
</evidence>
<reference evidence="2 3" key="1">
    <citation type="submission" date="2019-02" db="EMBL/GenBank/DDBJ databases">
        <title>Deep-cultivation of Planctomycetes and their phenomic and genomic characterization uncovers novel biology.</title>
        <authorList>
            <person name="Wiegand S."/>
            <person name="Jogler M."/>
            <person name="Boedeker C."/>
            <person name="Pinto D."/>
            <person name="Vollmers J."/>
            <person name="Rivas-Marin E."/>
            <person name="Kohn T."/>
            <person name="Peeters S.H."/>
            <person name="Heuer A."/>
            <person name="Rast P."/>
            <person name="Oberbeckmann S."/>
            <person name="Bunk B."/>
            <person name="Jeske O."/>
            <person name="Meyerdierks A."/>
            <person name="Storesund J.E."/>
            <person name="Kallscheuer N."/>
            <person name="Luecker S."/>
            <person name="Lage O.M."/>
            <person name="Pohl T."/>
            <person name="Merkel B.J."/>
            <person name="Hornburger P."/>
            <person name="Mueller R.-W."/>
            <person name="Bruemmer F."/>
            <person name="Labrenz M."/>
            <person name="Spormann A.M."/>
            <person name="Op Den Camp H."/>
            <person name="Overmann J."/>
            <person name="Amann R."/>
            <person name="Jetten M.S.M."/>
            <person name="Mascher T."/>
            <person name="Medema M.H."/>
            <person name="Devos D.P."/>
            <person name="Kaster A.-K."/>
            <person name="Ovreas L."/>
            <person name="Rohde M."/>
            <person name="Galperin M.Y."/>
            <person name="Jogler C."/>
        </authorList>
    </citation>
    <scope>NUCLEOTIDE SEQUENCE [LARGE SCALE GENOMIC DNA]</scope>
    <source>
        <strain evidence="2 3">Pla144</strain>
    </source>
</reference>
<organism evidence="2 3">
    <name type="scientific">Bythopirellula polymerisocia</name>
    <dbReference type="NCBI Taxonomy" id="2528003"/>
    <lineage>
        <taxon>Bacteria</taxon>
        <taxon>Pseudomonadati</taxon>
        <taxon>Planctomycetota</taxon>
        <taxon>Planctomycetia</taxon>
        <taxon>Pirellulales</taxon>
        <taxon>Lacipirellulaceae</taxon>
        <taxon>Bythopirellula</taxon>
    </lineage>
</organism>